<dbReference type="RefSeq" id="WP_379083080.1">
    <property type="nucleotide sequence ID" value="NZ_JBHULL010000044.1"/>
</dbReference>
<evidence type="ECO:0000313" key="12">
    <source>
        <dbReference type="EMBL" id="MFD2585207.1"/>
    </source>
</evidence>
<evidence type="ECO:0000259" key="11">
    <source>
        <dbReference type="PROSITE" id="PS51462"/>
    </source>
</evidence>
<keyword evidence="5" id="KW-0479">Metal-binding</keyword>
<dbReference type="InterPro" id="IPR011876">
    <property type="entry name" value="IsopentenylPP_isomerase_typ1"/>
</dbReference>
<proteinExistence type="inferred from homology"/>
<dbReference type="Proteomes" id="UP001597461">
    <property type="component" value="Unassembled WGS sequence"/>
</dbReference>
<organism evidence="12 13">
    <name type="scientific">Pedobacter vanadiisoli</name>
    <dbReference type="NCBI Taxonomy" id="1761975"/>
    <lineage>
        <taxon>Bacteria</taxon>
        <taxon>Pseudomonadati</taxon>
        <taxon>Bacteroidota</taxon>
        <taxon>Sphingobacteriia</taxon>
        <taxon>Sphingobacteriales</taxon>
        <taxon>Sphingobacteriaceae</taxon>
        <taxon>Pedobacter</taxon>
    </lineage>
</organism>
<evidence type="ECO:0000256" key="6">
    <source>
        <dbReference type="ARBA" id="ARBA00022842"/>
    </source>
</evidence>
<keyword evidence="8" id="KW-0414">Isoprene biosynthesis</keyword>
<evidence type="ECO:0000256" key="8">
    <source>
        <dbReference type="ARBA" id="ARBA00023229"/>
    </source>
</evidence>
<dbReference type="InterPro" id="IPR015797">
    <property type="entry name" value="NUDIX_hydrolase-like_dom_sf"/>
</dbReference>
<dbReference type="CDD" id="cd02885">
    <property type="entry name" value="NUDIX_IPP_Isomerase"/>
    <property type="match status" value="1"/>
</dbReference>
<dbReference type="Pfam" id="PF00293">
    <property type="entry name" value="NUDIX"/>
    <property type="match status" value="1"/>
</dbReference>
<comment type="pathway">
    <text evidence="1">Isoprenoid biosynthesis; dimethylallyl diphosphate biosynthesis; dimethylallyl diphosphate from isopentenyl diphosphate: step 1/1.</text>
</comment>
<dbReference type="InterPro" id="IPR056375">
    <property type="entry name" value="Idi_bact"/>
</dbReference>
<dbReference type="SUPFAM" id="SSF55811">
    <property type="entry name" value="Nudix"/>
    <property type="match status" value="1"/>
</dbReference>
<dbReference type="HAMAP" id="MF_00202">
    <property type="entry name" value="Idi"/>
    <property type="match status" value="1"/>
</dbReference>
<feature type="domain" description="Nudix hydrolase" evidence="11">
    <location>
        <begin position="28"/>
        <end position="160"/>
    </location>
</feature>
<keyword evidence="6" id="KW-0460">Magnesium</keyword>
<dbReference type="PANTHER" id="PTHR10885:SF0">
    <property type="entry name" value="ISOPENTENYL-DIPHOSPHATE DELTA-ISOMERASE"/>
    <property type="match status" value="1"/>
</dbReference>
<gene>
    <name evidence="12" type="primary">idi</name>
    <name evidence="12" type="ORF">ACFSR6_22105</name>
</gene>
<keyword evidence="4" id="KW-0963">Cytoplasm</keyword>
<evidence type="ECO:0000256" key="2">
    <source>
        <dbReference type="ARBA" id="ARBA00007579"/>
    </source>
</evidence>
<evidence type="ECO:0000256" key="1">
    <source>
        <dbReference type="ARBA" id="ARBA00004826"/>
    </source>
</evidence>
<accession>A0ABW5MPJ1</accession>
<dbReference type="EMBL" id="JBHULL010000044">
    <property type="protein sequence ID" value="MFD2585207.1"/>
    <property type="molecule type" value="Genomic_DNA"/>
</dbReference>
<dbReference type="InterPro" id="IPR000086">
    <property type="entry name" value="NUDIX_hydrolase_dom"/>
</dbReference>
<dbReference type="NCBIfam" id="TIGR02150">
    <property type="entry name" value="IPP_isom_1"/>
    <property type="match status" value="1"/>
</dbReference>
<evidence type="ECO:0000256" key="3">
    <source>
        <dbReference type="ARBA" id="ARBA00012057"/>
    </source>
</evidence>
<keyword evidence="9 12" id="KW-0413">Isomerase</keyword>
<reference evidence="13" key="1">
    <citation type="journal article" date="2019" name="Int. J. Syst. Evol. Microbiol.">
        <title>The Global Catalogue of Microorganisms (GCM) 10K type strain sequencing project: providing services to taxonomists for standard genome sequencing and annotation.</title>
        <authorList>
            <consortium name="The Broad Institute Genomics Platform"/>
            <consortium name="The Broad Institute Genome Sequencing Center for Infectious Disease"/>
            <person name="Wu L."/>
            <person name="Ma J."/>
        </authorList>
    </citation>
    <scope>NUCLEOTIDE SEQUENCE [LARGE SCALE GENOMIC DNA]</scope>
    <source>
        <strain evidence="13">KCTC 42866</strain>
    </source>
</reference>
<keyword evidence="7" id="KW-0464">Manganese</keyword>
<protein>
    <recommendedName>
        <fullName evidence="3 10">Isopentenyl-diphosphate delta-isomerase</fullName>
        <ecNumber evidence="3 10">5.3.3.2</ecNumber>
    </recommendedName>
</protein>
<comment type="caution">
    <text evidence="12">The sequence shown here is derived from an EMBL/GenBank/DDBJ whole genome shotgun (WGS) entry which is preliminary data.</text>
</comment>
<dbReference type="Gene3D" id="3.90.79.10">
    <property type="entry name" value="Nucleoside Triphosphate Pyrophosphohydrolase"/>
    <property type="match status" value="1"/>
</dbReference>
<dbReference type="PANTHER" id="PTHR10885">
    <property type="entry name" value="ISOPENTENYL-DIPHOSPHATE DELTA-ISOMERASE"/>
    <property type="match status" value="1"/>
</dbReference>
<evidence type="ECO:0000256" key="5">
    <source>
        <dbReference type="ARBA" id="ARBA00022723"/>
    </source>
</evidence>
<name>A0ABW5MPJ1_9SPHI</name>
<dbReference type="GO" id="GO:0004452">
    <property type="term" value="F:isopentenyl-diphosphate delta-isomerase activity"/>
    <property type="evidence" value="ECO:0007669"/>
    <property type="project" value="UniProtKB-EC"/>
</dbReference>
<comment type="similarity">
    <text evidence="2">Belongs to the IPP isomerase type 1 family.</text>
</comment>
<keyword evidence="13" id="KW-1185">Reference proteome</keyword>
<dbReference type="PROSITE" id="PS51462">
    <property type="entry name" value="NUDIX"/>
    <property type="match status" value="1"/>
</dbReference>
<evidence type="ECO:0000313" key="13">
    <source>
        <dbReference type="Proteomes" id="UP001597461"/>
    </source>
</evidence>
<sequence>MEEQVILVDEEDMPKGQMGKMEAHQKGVLHRAFSVFIFNSKGELLLQQRALSKYHSAGLWTNSCCSHPRIGERNIFAAKRRLEEEMGMKCELDYLFKFTYKAVFEDGLTEHEVDHVFFGMSDELPTINHDEVEAFKYMNLAELANDMAVNPNIYTPWLRICFDKVVAHPSIVKIKNGHTA</sequence>
<evidence type="ECO:0000256" key="7">
    <source>
        <dbReference type="ARBA" id="ARBA00023211"/>
    </source>
</evidence>
<dbReference type="EC" id="5.3.3.2" evidence="3 10"/>
<evidence type="ECO:0000256" key="9">
    <source>
        <dbReference type="ARBA" id="ARBA00023235"/>
    </source>
</evidence>
<dbReference type="NCBIfam" id="NF002995">
    <property type="entry name" value="PRK03759.1"/>
    <property type="match status" value="1"/>
</dbReference>
<dbReference type="PIRSF" id="PIRSF018427">
    <property type="entry name" value="Isopntndiph_ism"/>
    <property type="match status" value="1"/>
</dbReference>
<evidence type="ECO:0000256" key="10">
    <source>
        <dbReference type="NCBIfam" id="TIGR02150"/>
    </source>
</evidence>
<evidence type="ECO:0000256" key="4">
    <source>
        <dbReference type="ARBA" id="ARBA00022490"/>
    </source>
</evidence>